<proteinExistence type="predicted"/>
<organism evidence="1 2">
    <name type="scientific">Brassica cretica</name>
    <name type="common">Mustard</name>
    <dbReference type="NCBI Taxonomy" id="69181"/>
    <lineage>
        <taxon>Eukaryota</taxon>
        <taxon>Viridiplantae</taxon>
        <taxon>Streptophyta</taxon>
        <taxon>Embryophyta</taxon>
        <taxon>Tracheophyta</taxon>
        <taxon>Spermatophyta</taxon>
        <taxon>Magnoliopsida</taxon>
        <taxon>eudicotyledons</taxon>
        <taxon>Gunneridae</taxon>
        <taxon>Pentapetalae</taxon>
        <taxon>rosids</taxon>
        <taxon>malvids</taxon>
        <taxon>Brassicales</taxon>
        <taxon>Brassicaceae</taxon>
        <taxon>Brassiceae</taxon>
        <taxon>Brassica</taxon>
    </lineage>
</organism>
<accession>A0ABQ7ECY8</accession>
<evidence type="ECO:0000313" key="2">
    <source>
        <dbReference type="Proteomes" id="UP000266723"/>
    </source>
</evidence>
<protein>
    <submittedName>
        <fullName evidence="1">Uncharacterized protein</fullName>
    </submittedName>
</protein>
<reference evidence="1 2" key="1">
    <citation type="journal article" date="2020" name="BMC Genomics">
        <title>Intraspecific diversification of the crop wild relative Brassica cretica Lam. using demographic model selection.</title>
        <authorList>
            <person name="Kioukis A."/>
            <person name="Michalopoulou V.A."/>
            <person name="Briers L."/>
            <person name="Pirintsos S."/>
            <person name="Studholme D.J."/>
            <person name="Pavlidis P."/>
            <person name="Sarris P.F."/>
        </authorList>
    </citation>
    <scope>NUCLEOTIDE SEQUENCE [LARGE SCALE GENOMIC DNA]</scope>
    <source>
        <strain evidence="2">cv. PFS-1207/04</strain>
    </source>
</reference>
<name>A0ABQ7ECY8_BRACR</name>
<gene>
    <name evidence="1" type="ORF">DY000_02020160</name>
</gene>
<evidence type="ECO:0000313" key="1">
    <source>
        <dbReference type="EMBL" id="KAF3594420.1"/>
    </source>
</evidence>
<comment type="caution">
    <text evidence="1">The sequence shown here is derived from an EMBL/GenBank/DDBJ whole genome shotgun (WGS) entry which is preliminary data.</text>
</comment>
<dbReference type="Proteomes" id="UP000266723">
    <property type="component" value="Unassembled WGS sequence"/>
</dbReference>
<sequence length="49" mass="5161">MGAVAVGSRAPLMRTGRLLSGTRAVLDQELRLSSSELRLSEAETGTRGC</sequence>
<dbReference type="EMBL" id="QGKV02000299">
    <property type="protein sequence ID" value="KAF3594420.1"/>
    <property type="molecule type" value="Genomic_DNA"/>
</dbReference>
<keyword evidence="2" id="KW-1185">Reference proteome</keyword>